<sequence>MFDIPQPPEKSSELVDGCPVINLNGDSVGDWIIIFGALYNVFFNQTQQPVPTAVAMLRLGRKYQFPVLEYNAQQRLRQCYPSTLWGFRSRGQAPCPFDLDHSAELLLVVDEGIIPDDVLPVLFYDHLYILNYHNHPDNSLPANTPLVNEKNVRRLFVGHRRLLATYTCKKAWKDAENFLYAPESSGNVIVRPFVTVKLLKSPEINFCDDCRSVVRDALEAGAAEAWRLLPWAFGLGSWAKLMIKEADGKGEIEESNEATNT</sequence>
<gene>
    <name evidence="1" type="ORF">Agabi119p4_7689</name>
</gene>
<organism evidence="1 2">
    <name type="scientific">Agaricus bisporus var. burnettii</name>
    <dbReference type="NCBI Taxonomy" id="192524"/>
    <lineage>
        <taxon>Eukaryota</taxon>
        <taxon>Fungi</taxon>
        <taxon>Dikarya</taxon>
        <taxon>Basidiomycota</taxon>
        <taxon>Agaricomycotina</taxon>
        <taxon>Agaricomycetes</taxon>
        <taxon>Agaricomycetidae</taxon>
        <taxon>Agaricales</taxon>
        <taxon>Agaricineae</taxon>
        <taxon>Agaricaceae</taxon>
        <taxon>Agaricus</taxon>
    </lineage>
</organism>
<name>A0A8H7C7Q6_AGABI</name>
<dbReference type="EMBL" id="JABXXO010000010">
    <property type="protein sequence ID" value="KAF7768446.1"/>
    <property type="molecule type" value="Genomic_DNA"/>
</dbReference>
<dbReference type="AlphaFoldDB" id="A0A8H7C7Q6"/>
<comment type="caution">
    <text evidence="1">The sequence shown here is derived from an EMBL/GenBank/DDBJ whole genome shotgun (WGS) entry which is preliminary data.</text>
</comment>
<reference evidence="1 2" key="1">
    <citation type="journal article" name="Sci. Rep.">
        <title>Telomere-to-telomere assembled and centromere annotated genomes of the two main subspecies of the button mushroom Agaricus bisporus reveal especially polymorphic chromosome ends.</title>
        <authorList>
            <person name="Sonnenberg A.S.M."/>
            <person name="Sedaghat-Telgerd N."/>
            <person name="Lavrijssen B."/>
            <person name="Ohm R.A."/>
            <person name="Hendrickx P.M."/>
            <person name="Scholtmeijer K."/>
            <person name="Baars J.J.P."/>
            <person name="van Peer A."/>
        </authorList>
    </citation>
    <scope>NUCLEOTIDE SEQUENCE [LARGE SCALE GENOMIC DNA]</scope>
    <source>
        <strain evidence="1 2">H119_p4</strain>
    </source>
</reference>
<proteinExistence type="predicted"/>
<accession>A0A8H7C7Q6</accession>
<evidence type="ECO:0000313" key="2">
    <source>
        <dbReference type="Proteomes" id="UP000629468"/>
    </source>
</evidence>
<evidence type="ECO:0000313" key="1">
    <source>
        <dbReference type="EMBL" id="KAF7768446.1"/>
    </source>
</evidence>
<protein>
    <submittedName>
        <fullName evidence="1">Uncharacterized protein</fullName>
    </submittedName>
</protein>
<dbReference type="Proteomes" id="UP000629468">
    <property type="component" value="Unassembled WGS sequence"/>
</dbReference>